<name>A0ABQ4BJT5_9ACTN</name>
<protein>
    <submittedName>
        <fullName evidence="1">Uncharacterized protein</fullName>
    </submittedName>
</protein>
<sequence>MHAEIVNALDIHLAEVQILRRQLTEARAIEPGERLDVVLQIAASAERLSHIVYANGATPLAASH</sequence>
<dbReference type="Proteomes" id="UP000624709">
    <property type="component" value="Unassembled WGS sequence"/>
</dbReference>
<gene>
    <name evidence="1" type="ORF">Apa02nite_066180</name>
</gene>
<accession>A0ABQ4BJT5</accession>
<dbReference type="RefSeq" id="WP_203828525.1">
    <property type="nucleotide sequence ID" value="NZ_BAAATY010000034.1"/>
</dbReference>
<reference evidence="1 2" key="1">
    <citation type="submission" date="2021-01" db="EMBL/GenBank/DDBJ databases">
        <title>Whole genome shotgun sequence of Actinoplanes palleronii NBRC 14916.</title>
        <authorList>
            <person name="Komaki H."/>
            <person name="Tamura T."/>
        </authorList>
    </citation>
    <scope>NUCLEOTIDE SEQUENCE [LARGE SCALE GENOMIC DNA]</scope>
    <source>
        <strain evidence="1 2">NBRC 14916</strain>
    </source>
</reference>
<keyword evidence="2" id="KW-1185">Reference proteome</keyword>
<comment type="caution">
    <text evidence="1">The sequence shown here is derived from an EMBL/GenBank/DDBJ whole genome shotgun (WGS) entry which is preliminary data.</text>
</comment>
<dbReference type="EMBL" id="BOMS01000106">
    <property type="protein sequence ID" value="GIE70510.1"/>
    <property type="molecule type" value="Genomic_DNA"/>
</dbReference>
<evidence type="ECO:0000313" key="1">
    <source>
        <dbReference type="EMBL" id="GIE70510.1"/>
    </source>
</evidence>
<organism evidence="1 2">
    <name type="scientific">Actinoplanes palleronii</name>
    <dbReference type="NCBI Taxonomy" id="113570"/>
    <lineage>
        <taxon>Bacteria</taxon>
        <taxon>Bacillati</taxon>
        <taxon>Actinomycetota</taxon>
        <taxon>Actinomycetes</taxon>
        <taxon>Micromonosporales</taxon>
        <taxon>Micromonosporaceae</taxon>
        <taxon>Actinoplanes</taxon>
    </lineage>
</organism>
<proteinExistence type="predicted"/>
<evidence type="ECO:0000313" key="2">
    <source>
        <dbReference type="Proteomes" id="UP000624709"/>
    </source>
</evidence>